<evidence type="ECO:0000313" key="3">
    <source>
        <dbReference type="EMBL" id="KAF9962847.1"/>
    </source>
</evidence>
<dbReference type="OrthoDB" id="10262653at2759"/>
<sequence>MQDENAIEAQQSPRPIRTSSFVKNKSEPSPQLLESTALHTITNLPRAHSRTYPAPGSGKGKQAHEQKKPQARSLMESSTGHPHQNTQPSPDSQPSPKQHLYEEIPVSEQDLETLRALEEALEAVKQSVAQLLRESAREETALEETRRDFKKEQDAWAKQEEQDELELEELDEQAGTIQQEHTKLENEIFYLSLEMEERNQEVETLAKKLKSYDEETCEELSESPLQAKQREVAQLEELMDKQMDILVETSERWKKVQLTDVCEYYSLAAKIRERKSRIQDLKSELELEDMDTDLEAILGMSIEEEFEVLKSRHSVSKGSDFDKKMTARQVELKARYDREHASAKKVHSAALDQINLRTLTHYSRLTESKKAIMRAKSSIEESKKAFEQAQQEVLQVRSEKETRLREIAEVAKLLATLS</sequence>
<organism evidence="3 4">
    <name type="scientific">Mortierella alpina</name>
    <name type="common">Oleaginous fungus</name>
    <name type="synonym">Mortierella renispora</name>
    <dbReference type="NCBI Taxonomy" id="64518"/>
    <lineage>
        <taxon>Eukaryota</taxon>
        <taxon>Fungi</taxon>
        <taxon>Fungi incertae sedis</taxon>
        <taxon>Mucoromycota</taxon>
        <taxon>Mortierellomycotina</taxon>
        <taxon>Mortierellomycetes</taxon>
        <taxon>Mortierellales</taxon>
        <taxon>Mortierellaceae</taxon>
        <taxon>Mortierella</taxon>
    </lineage>
</organism>
<dbReference type="AlphaFoldDB" id="A0A9P6J4X6"/>
<comment type="caution">
    <text evidence="3">The sequence shown here is derived from an EMBL/GenBank/DDBJ whole genome shotgun (WGS) entry which is preliminary data.</text>
</comment>
<feature type="compositionally biased region" description="Polar residues" evidence="2">
    <location>
        <begin position="75"/>
        <end position="86"/>
    </location>
</feature>
<feature type="compositionally biased region" description="Basic and acidic residues" evidence="2">
    <location>
        <begin position="137"/>
        <end position="160"/>
    </location>
</feature>
<feature type="compositionally biased region" description="Low complexity" evidence="2">
    <location>
        <begin position="87"/>
        <end position="98"/>
    </location>
</feature>
<evidence type="ECO:0000313" key="4">
    <source>
        <dbReference type="Proteomes" id="UP000738359"/>
    </source>
</evidence>
<feature type="compositionally biased region" description="Polar residues" evidence="2">
    <location>
        <begin position="8"/>
        <end position="43"/>
    </location>
</feature>
<accession>A0A9P6J4X6</accession>
<keyword evidence="1" id="KW-0175">Coiled coil</keyword>
<gene>
    <name evidence="3" type="ORF">BGZ70_007855</name>
</gene>
<feature type="region of interest" description="Disordered" evidence="2">
    <location>
        <begin position="137"/>
        <end position="161"/>
    </location>
</feature>
<name>A0A9P6J4X6_MORAP</name>
<proteinExistence type="predicted"/>
<evidence type="ECO:0000256" key="1">
    <source>
        <dbReference type="SAM" id="Coils"/>
    </source>
</evidence>
<evidence type="ECO:0000256" key="2">
    <source>
        <dbReference type="SAM" id="MobiDB-lite"/>
    </source>
</evidence>
<feature type="region of interest" description="Disordered" evidence="2">
    <location>
        <begin position="1"/>
        <end position="107"/>
    </location>
</feature>
<dbReference type="Proteomes" id="UP000738359">
    <property type="component" value="Unassembled WGS sequence"/>
</dbReference>
<feature type="coiled-coil region" evidence="1">
    <location>
        <begin position="372"/>
        <end position="399"/>
    </location>
</feature>
<keyword evidence="4" id="KW-1185">Reference proteome</keyword>
<reference evidence="3" key="1">
    <citation type="journal article" date="2020" name="Fungal Divers.">
        <title>Resolving the Mortierellaceae phylogeny through synthesis of multi-gene phylogenetics and phylogenomics.</title>
        <authorList>
            <person name="Vandepol N."/>
            <person name="Liber J."/>
            <person name="Desiro A."/>
            <person name="Na H."/>
            <person name="Kennedy M."/>
            <person name="Barry K."/>
            <person name="Grigoriev I.V."/>
            <person name="Miller A.N."/>
            <person name="O'Donnell K."/>
            <person name="Stajich J.E."/>
            <person name="Bonito G."/>
        </authorList>
    </citation>
    <scope>NUCLEOTIDE SEQUENCE</scope>
    <source>
        <strain evidence="3">CK1249</strain>
    </source>
</reference>
<dbReference type="EMBL" id="JAAAHY010000521">
    <property type="protein sequence ID" value="KAF9962847.1"/>
    <property type="molecule type" value="Genomic_DNA"/>
</dbReference>
<protein>
    <submittedName>
        <fullName evidence="3">Uncharacterized protein</fullName>
    </submittedName>
</protein>